<feature type="compositionally biased region" description="Acidic residues" evidence="1">
    <location>
        <begin position="219"/>
        <end position="229"/>
    </location>
</feature>
<feature type="region of interest" description="Disordered" evidence="1">
    <location>
        <begin position="201"/>
        <end position="246"/>
    </location>
</feature>
<evidence type="ECO:0000313" key="2">
    <source>
        <dbReference type="EMBL" id="TTR03964.1"/>
    </source>
</evidence>
<dbReference type="EMBL" id="VCAZ01000269">
    <property type="protein sequence ID" value="TTR03964.1"/>
    <property type="molecule type" value="Genomic_DNA"/>
</dbReference>
<reference evidence="2 3" key="1">
    <citation type="journal article" date="2019" name="Genome Biol. Evol.">
        <title>Whole-Genome Sequencing of the Giant Devil Catfish, Bagarius yarrelli.</title>
        <authorList>
            <person name="Jiang W."/>
            <person name="Lv Y."/>
            <person name="Cheng L."/>
            <person name="Yang K."/>
            <person name="Chao B."/>
            <person name="Wang X."/>
            <person name="Li Y."/>
            <person name="Pan X."/>
            <person name="You X."/>
            <person name="Zhang Y."/>
            <person name="Yang J."/>
            <person name="Li J."/>
            <person name="Zhang X."/>
            <person name="Liu S."/>
            <person name="Sun C."/>
            <person name="Yang J."/>
            <person name="Shi Q."/>
        </authorList>
    </citation>
    <scope>NUCLEOTIDE SEQUENCE [LARGE SCALE GENOMIC DNA]</scope>
    <source>
        <strain evidence="2">JWS20170419001</strain>
        <tissue evidence="2">Muscle</tissue>
    </source>
</reference>
<sequence length="474" mass="52878">MEVQHDDKEPKTENQVEAALTSPDSSVTRTPRRALRGRAATRVNSAAPPATSADTKGTPSEAGSGRVLRDRSTRSVPVWRRRDLGVEQKEDDEDDRDEEVEEEEEEEANSRKRRKTSCPRRRRNAETARDNKTQYENINTLNCTCVRESAEAESSESQQNSVSGDPGSGRVVCKSEPETEATCGTWSVITGRKSEVIEDEVLLGEEDPPFTDDPKDKIEDDEGASSDEEVPFKDDLNDQSYNPKSGSARLGGMRLSLTPTRCFFFLLWISSSSSPSAAHSLQDGVCVRASVESEADRTLREQEGAVYNTPNRLSGELGALRMRRHTLEDRPPPAHHLTQNLNRTHWMLIQIPTGSCTTRESLTSNSVPRSQLVSIPPLTSQLSPSDKVCFLHAALRACLRLMDKAITHEDVIFPDIPEDEYSKQRTTVRDRLNYLVSSTERLLAGGKKCDAEVLHFFILSSLSSSLRYCLYNMC</sequence>
<evidence type="ECO:0000313" key="3">
    <source>
        <dbReference type="Proteomes" id="UP000319801"/>
    </source>
</evidence>
<gene>
    <name evidence="2" type="ORF">Baya_15953</name>
</gene>
<proteinExistence type="predicted"/>
<feature type="compositionally biased region" description="Basic residues" evidence="1">
    <location>
        <begin position="111"/>
        <end position="123"/>
    </location>
</feature>
<evidence type="ECO:0000256" key="1">
    <source>
        <dbReference type="SAM" id="MobiDB-lite"/>
    </source>
</evidence>
<feature type="region of interest" description="Disordered" evidence="1">
    <location>
        <begin position="152"/>
        <end position="177"/>
    </location>
</feature>
<dbReference type="Proteomes" id="UP000319801">
    <property type="component" value="Unassembled WGS sequence"/>
</dbReference>
<keyword evidence="3" id="KW-1185">Reference proteome</keyword>
<feature type="compositionally biased region" description="Basic and acidic residues" evidence="1">
    <location>
        <begin position="1"/>
        <end position="14"/>
    </location>
</feature>
<feature type="compositionally biased region" description="Acidic residues" evidence="1">
    <location>
        <begin position="201"/>
        <end position="210"/>
    </location>
</feature>
<dbReference type="AlphaFoldDB" id="A0A556VUI3"/>
<accession>A0A556VUI3</accession>
<feature type="compositionally biased region" description="Basic and acidic residues" evidence="1">
    <location>
        <begin position="124"/>
        <end position="133"/>
    </location>
</feature>
<feature type="compositionally biased region" description="Acidic residues" evidence="1">
    <location>
        <begin position="89"/>
        <end position="107"/>
    </location>
</feature>
<comment type="caution">
    <text evidence="2">The sequence shown here is derived from an EMBL/GenBank/DDBJ whole genome shotgun (WGS) entry which is preliminary data.</text>
</comment>
<protein>
    <submittedName>
        <fullName evidence="2">Uncharacterized protein</fullName>
    </submittedName>
</protein>
<dbReference type="OrthoDB" id="8813321at2759"/>
<name>A0A556VUI3_BAGYA</name>
<feature type="region of interest" description="Disordered" evidence="1">
    <location>
        <begin position="1"/>
        <end position="137"/>
    </location>
</feature>
<organism evidence="2 3">
    <name type="scientific">Bagarius yarrelli</name>
    <name type="common">Goonch</name>
    <name type="synonym">Bagrus yarrelli</name>
    <dbReference type="NCBI Taxonomy" id="175774"/>
    <lineage>
        <taxon>Eukaryota</taxon>
        <taxon>Metazoa</taxon>
        <taxon>Chordata</taxon>
        <taxon>Craniata</taxon>
        <taxon>Vertebrata</taxon>
        <taxon>Euteleostomi</taxon>
        <taxon>Actinopterygii</taxon>
        <taxon>Neopterygii</taxon>
        <taxon>Teleostei</taxon>
        <taxon>Ostariophysi</taxon>
        <taxon>Siluriformes</taxon>
        <taxon>Sisoridae</taxon>
        <taxon>Sisorinae</taxon>
        <taxon>Bagarius</taxon>
    </lineage>
</organism>